<sequence length="464" mass="51548">MAGDRKLLFQGCLSVFGGVLLHLTFGYFYTVSNMIPYIMDYLRTYVNPNLSDKDAIWLSALGFCTQGFSMPAGGLVAKKVGFRIVVATSCIFLSGSVFATYFTIQKTFVGVVITYSLTMGIGMGFAYSVVFAVATTWFPEKRGLIVGIIVSGFGLGALVFSPIQTALINPTNVKVDNVTRHFTDVELLDRVPRTLLILGGILLGIQIIGFILLRPRPSSKQANMTQKIQASNDVNLSPKQMLRCIDFYLLWLVMFCNIIPITTITSTYKQFGQKYISDDRFLSAIVTVSSLFNCAGRVMWGSIADRFSFKVPLCVKLTIWSVVLMTFPHLSLFSETVIKILFPIWVFVLFTLFCGTLVLIPNATGTVFGPVNLAVNYGLIFLAFSFGSFTCAIFTTFLTPDGAYVFQYTSCGAVCLVALFITLWIEDRKTPEKCQLCECFVRRCLKLRVKQPLCSPHELQALRS</sequence>
<feature type="transmembrane region" description="Helical" evidence="6">
    <location>
        <begin position="144"/>
        <end position="163"/>
    </location>
</feature>
<keyword evidence="4 6" id="KW-1133">Transmembrane helix</keyword>
<keyword evidence="2" id="KW-0813">Transport</keyword>
<keyword evidence="5 6" id="KW-0472">Membrane</keyword>
<dbReference type="InterPro" id="IPR036259">
    <property type="entry name" value="MFS_trans_sf"/>
</dbReference>
<dbReference type="Gene3D" id="1.20.1250.20">
    <property type="entry name" value="MFS general substrate transporter like domains"/>
    <property type="match status" value="2"/>
</dbReference>
<evidence type="ECO:0000256" key="5">
    <source>
        <dbReference type="ARBA" id="ARBA00023136"/>
    </source>
</evidence>
<accession>A0A5K4F0Q2</accession>
<feature type="transmembrane region" description="Helical" evidence="6">
    <location>
        <begin position="247"/>
        <end position="268"/>
    </location>
</feature>
<proteinExistence type="predicted"/>
<feature type="transmembrane region" description="Helical" evidence="6">
    <location>
        <begin position="195"/>
        <end position="213"/>
    </location>
</feature>
<dbReference type="InParanoid" id="A0A5K4F0Q2"/>
<feature type="transmembrane region" description="Helical" evidence="6">
    <location>
        <begin position="340"/>
        <end position="361"/>
    </location>
</feature>
<feature type="transmembrane region" description="Helical" evidence="6">
    <location>
        <begin position="55"/>
        <end position="77"/>
    </location>
</feature>
<feature type="transmembrane region" description="Helical" evidence="6">
    <location>
        <begin position="280"/>
        <end position="300"/>
    </location>
</feature>
<name>A0A5K4F0Q2_SCHMA</name>
<feature type="transmembrane region" description="Helical" evidence="6">
    <location>
        <begin position="7"/>
        <end position="29"/>
    </location>
</feature>
<evidence type="ECO:0000313" key="7">
    <source>
        <dbReference type="Proteomes" id="UP000008854"/>
    </source>
</evidence>
<dbReference type="Proteomes" id="UP000008854">
    <property type="component" value="Unassembled WGS sequence"/>
</dbReference>
<evidence type="ECO:0000256" key="2">
    <source>
        <dbReference type="ARBA" id="ARBA00022448"/>
    </source>
</evidence>
<dbReference type="GO" id="GO:0022857">
    <property type="term" value="F:transmembrane transporter activity"/>
    <property type="evidence" value="ECO:0007669"/>
    <property type="project" value="InterPro"/>
</dbReference>
<dbReference type="WBParaSite" id="Smp_245160.1">
    <property type="protein sequence ID" value="Smp_245160.1"/>
    <property type="gene ID" value="Smp_245160"/>
</dbReference>
<evidence type="ECO:0000256" key="3">
    <source>
        <dbReference type="ARBA" id="ARBA00022692"/>
    </source>
</evidence>
<dbReference type="Pfam" id="PF07690">
    <property type="entry name" value="MFS_1"/>
    <property type="match status" value="1"/>
</dbReference>
<dbReference type="PANTHER" id="PTHR43385">
    <property type="entry name" value="RIBOFLAVIN TRANSPORTER RIBJ"/>
    <property type="match status" value="1"/>
</dbReference>
<evidence type="ECO:0000256" key="6">
    <source>
        <dbReference type="SAM" id="Phobius"/>
    </source>
</evidence>
<dbReference type="AlphaFoldDB" id="A0A5K4F0Q2"/>
<protein>
    <submittedName>
        <fullName evidence="8">Oxalate:formate antiporter</fullName>
    </submittedName>
</protein>
<evidence type="ECO:0000256" key="1">
    <source>
        <dbReference type="ARBA" id="ARBA00004141"/>
    </source>
</evidence>
<feature type="transmembrane region" description="Helical" evidence="6">
    <location>
        <begin position="84"/>
        <end position="102"/>
    </location>
</feature>
<dbReference type="InterPro" id="IPR011701">
    <property type="entry name" value="MFS"/>
</dbReference>
<keyword evidence="7" id="KW-1185">Reference proteome</keyword>
<reference evidence="7" key="1">
    <citation type="journal article" date="2012" name="PLoS Negl. Trop. Dis.">
        <title>A systematically improved high quality genome and transcriptome of the human blood fluke Schistosoma mansoni.</title>
        <authorList>
            <person name="Protasio A.V."/>
            <person name="Tsai I.J."/>
            <person name="Babbage A."/>
            <person name="Nichol S."/>
            <person name="Hunt M."/>
            <person name="Aslett M.A."/>
            <person name="De Silva N."/>
            <person name="Velarde G.S."/>
            <person name="Anderson T.J."/>
            <person name="Clark R.C."/>
            <person name="Davidson C."/>
            <person name="Dillon G.P."/>
            <person name="Holroyd N.E."/>
            <person name="LoVerde P.T."/>
            <person name="Lloyd C."/>
            <person name="McQuillan J."/>
            <person name="Oliveira G."/>
            <person name="Otto T.D."/>
            <person name="Parker-Manuel S.J."/>
            <person name="Quail M.A."/>
            <person name="Wilson R.A."/>
            <person name="Zerlotini A."/>
            <person name="Dunne D.W."/>
            <person name="Berriman M."/>
        </authorList>
    </citation>
    <scope>NUCLEOTIDE SEQUENCE [LARGE SCALE GENOMIC DNA]</scope>
    <source>
        <strain evidence="7">Puerto Rican</strain>
    </source>
</reference>
<feature type="transmembrane region" description="Helical" evidence="6">
    <location>
        <begin position="404"/>
        <end position="425"/>
    </location>
</feature>
<comment type="subcellular location">
    <subcellularLocation>
        <location evidence="1">Membrane</location>
        <topology evidence="1">Multi-pass membrane protein</topology>
    </subcellularLocation>
</comment>
<feature type="transmembrane region" description="Helical" evidence="6">
    <location>
        <begin position="108"/>
        <end position="132"/>
    </location>
</feature>
<organism evidence="7 8">
    <name type="scientific">Schistosoma mansoni</name>
    <name type="common">Blood fluke</name>
    <dbReference type="NCBI Taxonomy" id="6183"/>
    <lineage>
        <taxon>Eukaryota</taxon>
        <taxon>Metazoa</taxon>
        <taxon>Spiralia</taxon>
        <taxon>Lophotrochozoa</taxon>
        <taxon>Platyhelminthes</taxon>
        <taxon>Trematoda</taxon>
        <taxon>Digenea</taxon>
        <taxon>Strigeidida</taxon>
        <taxon>Schistosomatoidea</taxon>
        <taxon>Schistosomatidae</taxon>
        <taxon>Schistosoma</taxon>
    </lineage>
</organism>
<keyword evidence="3 6" id="KW-0812">Transmembrane</keyword>
<reference evidence="8" key="2">
    <citation type="submission" date="2019-11" db="UniProtKB">
        <authorList>
            <consortium name="WormBaseParasite"/>
        </authorList>
    </citation>
    <scope>IDENTIFICATION</scope>
    <source>
        <strain evidence="8">Puerto Rican</strain>
    </source>
</reference>
<evidence type="ECO:0000256" key="4">
    <source>
        <dbReference type="ARBA" id="ARBA00022989"/>
    </source>
</evidence>
<feature type="transmembrane region" description="Helical" evidence="6">
    <location>
        <begin position="373"/>
        <end position="398"/>
    </location>
</feature>
<evidence type="ECO:0000313" key="8">
    <source>
        <dbReference type="WBParaSite" id="Smp_245160.1"/>
    </source>
</evidence>
<feature type="transmembrane region" description="Helical" evidence="6">
    <location>
        <begin position="307"/>
        <end position="328"/>
    </location>
</feature>
<dbReference type="GO" id="GO:0016020">
    <property type="term" value="C:membrane"/>
    <property type="evidence" value="ECO:0007669"/>
    <property type="project" value="UniProtKB-SubCell"/>
</dbReference>
<dbReference type="InterPro" id="IPR052983">
    <property type="entry name" value="MFS_Riboflavin_Transporter"/>
</dbReference>
<dbReference type="SUPFAM" id="SSF103473">
    <property type="entry name" value="MFS general substrate transporter"/>
    <property type="match status" value="1"/>
</dbReference>
<dbReference type="PANTHER" id="PTHR43385:SF1">
    <property type="entry name" value="RIBOFLAVIN TRANSPORTER RIBJ"/>
    <property type="match status" value="1"/>
</dbReference>